<keyword evidence="3" id="KW-0012">Acyltransferase</keyword>
<keyword evidence="1" id="KW-1133">Transmembrane helix</keyword>
<dbReference type="PANTHER" id="PTHR23028:SF131">
    <property type="entry name" value="BLR2367 PROTEIN"/>
    <property type="match status" value="1"/>
</dbReference>
<feature type="transmembrane region" description="Helical" evidence="1">
    <location>
        <begin position="23"/>
        <end position="44"/>
    </location>
</feature>
<proteinExistence type="predicted"/>
<dbReference type="Pfam" id="PF01757">
    <property type="entry name" value="Acyl_transf_3"/>
    <property type="match status" value="1"/>
</dbReference>
<feature type="transmembrane region" description="Helical" evidence="1">
    <location>
        <begin position="246"/>
        <end position="265"/>
    </location>
</feature>
<accession>A0A7V8B1V4</accession>
<feature type="transmembrane region" description="Helical" evidence="1">
    <location>
        <begin position="98"/>
        <end position="118"/>
    </location>
</feature>
<feature type="transmembrane region" description="Helical" evidence="1">
    <location>
        <begin position="56"/>
        <end position="77"/>
    </location>
</feature>
<keyword evidence="1" id="KW-0812">Transmembrane</keyword>
<dbReference type="AlphaFoldDB" id="A0A7V8B1V4"/>
<reference evidence="3 4" key="1">
    <citation type="submission" date="2019-09" db="EMBL/GenBank/DDBJ databases">
        <title>Taxonomic organization of the family Brucellaceae based on a phylogenomic approach.</title>
        <authorList>
            <person name="Leclercq S."/>
            <person name="Cloeckaert A."/>
            <person name="Zygmunt M.S."/>
        </authorList>
    </citation>
    <scope>NUCLEOTIDE SEQUENCE [LARGE SCALE GENOMIC DNA]</scope>
    <source>
        <strain evidence="3 4">TA93</strain>
    </source>
</reference>
<evidence type="ECO:0000313" key="4">
    <source>
        <dbReference type="Proteomes" id="UP000460650"/>
    </source>
</evidence>
<evidence type="ECO:0000313" key="3">
    <source>
        <dbReference type="EMBL" id="KAB2656263.1"/>
    </source>
</evidence>
<dbReference type="GO" id="GO:0016747">
    <property type="term" value="F:acyltransferase activity, transferring groups other than amino-acyl groups"/>
    <property type="evidence" value="ECO:0007669"/>
    <property type="project" value="InterPro"/>
</dbReference>
<comment type="caution">
    <text evidence="3">The sequence shown here is derived from an EMBL/GenBank/DDBJ whole genome shotgun (WGS) entry which is preliminary data.</text>
</comment>
<dbReference type="InterPro" id="IPR050879">
    <property type="entry name" value="Acyltransferase_3"/>
</dbReference>
<keyword evidence="3" id="KW-0808">Transferase</keyword>
<gene>
    <name evidence="3" type="ORF">F9K94_17320</name>
</gene>
<feature type="domain" description="Acyltransferase 3" evidence="2">
    <location>
        <begin position="26"/>
        <end position="350"/>
    </location>
</feature>
<feature type="transmembrane region" description="Helical" evidence="1">
    <location>
        <begin position="144"/>
        <end position="172"/>
    </location>
</feature>
<organism evidence="3 4">
    <name type="scientific">Brucella tritici</name>
    <dbReference type="NCBI Taxonomy" id="94626"/>
    <lineage>
        <taxon>Bacteria</taxon>
        <taxon>Pseudomonadati</taxon>
        <taxon>Pseudomonadota</taxon>
        <taxon>Alphaproteobacteria</taxon>
        <taxon>Hyphomicrobiales</taxon>
        <taxon>Brucellaceae</taxon>
        <taxon>Brucella/Ochrobactrum group</taxon>
        <taxon>Brucella</taxon>
    </lineage>
</organism>
<feature type="transmembrane region" description="Helical" evidence="1">
    <location>
        <begin position="214"/>
        <end position="234"/>
    </location>
</feature>
<name>A0A7V8B1V4_9HYPH</name>
<feature type="transmembrane region" description="Helical" evidence="1">
    <location>
        <begin position="334"/>
        <end position="354"/>
    </location>
</feature>
<feature type="transmembrane region" description="Helical" evidence="1">
    <location>
        <begin position="179"/>
        <end position="202"/>
    </location>
</feature>
<sequence>MSAHPVKVYDNENQVGVAVRKNLVVQALRGIAAISVVIFHASLLLDDLSTDAKQSIFGPLAPFGVDIFFLISGYIIAASVSRYPSGGTSAGLFLMKRLIRIWPPYAIATAIFCAAYALKNGTAPVFPELLRSLAFIQLSDEPPYYGFASLVVGWTLNYEMFFYVVMALVLLLPRWRWQAAIAIFLTALVLIPLTIQPGLSIYQLIDAGRADANAYVITNPLCWLFALGALVHFIEQRGFSLRSKAATALFTSASIFFLIYCYGSPGMNGHGLTGMGLAVFPLFIVAVLARKQIERYVPKWLVFSGDISFSVYLTHIIVLSIAKAALTPFGVTGLWLMMSAIAASLTAGALYYSFIERPLTRWLSSRAAGAAAGRMAAVR</sequence>
<keyword evidence="1" id="KW-0472">Membrane</keyword>
<dbReference type="GO" id="GO:0016020">
    <property type="term" value="C:membrane"/>
    <property type="evidence" value="ECO:0007669"/>
    <property type="project" value="TreeGrafter"/>
</dbReference>
<feature type="transmembrane region" description="Helical" evidence="1">
    <location>
        <begin position="271"/>
        <end position="289"/>
    </location>
</feature>
<dbReference type="GO" id="GO:0000271">
    <property type="term" value="P:polysaccharide biosynthetic process"/>
    <property type="evidence" value="ECO:0007669"/>
    <property type="project" value="TreeGrafter"/>
</dbReference>
<dbReference type="InterPro" id="IPR002656">
    <property type="entry name" value="Acyl_transf_3_dom"/>
</dbReference>
<protein>
    <submittedName>
        <fullName evidence="3">Acyltransferase</fullName>
    </submittedName>
</protein>
<evidence type="ECO:0000256" key="1">
    <source>
        <dbReference type="SAM" id="Phobius"/>
    </source>
</evidence>
<dbReference type="Proteomes" id="UP000460650">
    <property type="component" value="Unassembled WGS sequence"/>
</dbReference>
<dbReference type="EMBL" id="WBVY01000004">
    <property type="protein sequence ID" value="KAB2656263.1"/>
    <property type="molecule type" value="Genomic_DNA"/>
</dbReference>
<evidence type="ECO:0000259" key="2">
    <source>
        <dbReference type="Pfam" id="PF01757"/>
    </source>
</evidence>
<feature type="transmembrane region" description="Helical" evidence="1">
    <location>
        <begin position="301"/>
        <end position="322"/>
    </location>
</feature>
<dbReference type="PANTHER" id="PTHR23028">
    <property type="entry name" value="ACETYLTRANSFERASE"/>
    <property type="match status" value="1"/>
</dbReference>